<accession>A0ACB8CZG3</accession>
<comment type="caution">
    <text evidence="1">The sequence shown here is derived from an EMBL/GenBank/DDBJ whole genome shotgun (WGS) entry which is preliminary data.</text>
</comment>
<keyword evidence="2" id="KW-1185">Reference proteome</keyword>
<sequence>MGGFYRPKRNYTCTGSLPDDAVLCNAFASQSPEVVNDLIDILPQSLREHPYEGLKEKFLTRTVPSECTRLQQLLTSEEVGDRRLSQCCTGCGSSWAKVTSTTTALCSNSFSCSTFLNLFASFLPPLMTL</sequence>
<reference evidence="1" key="1">
    <citation type="submission" date="2020-05" db="EMBL/GenBank/DDBJ databases">
        <title>Large-scale comparative analyses of tick genomes elucidate their genetic diversity and vector capacities.</title>
        <authorList>
            <person name="Jia N."/>
            <person name="Wang J."/>
            <person name="Shi W."/>
            <person name="Du L."/>
            <person name="Sun Y."/>
            <person name="Zhan W."/>
            <person name="Jiang J."/>
            <person name="Wang Q."/>
            <person name="Zhang B."/>
            <person name="Ji P."/>
            <person name="Sakyi L.B."/>
            <person name="Cui X."/>
            <person name="Yuan T."/>
            <person name="Jiang B."/>
            <person name="Yang W."/>
            <person name="Lam T.T.-Y."/>
            <person name="Chang Q."/>
            <person name="Ding S."/>
            <person name="Wang X."/>
            <person name="Zhu J."/>
            <person name="Ruan X."/>
            <person name="Zhao L."/>
            <person name="Wei J."/>
            <person name="Que T."/>
            <person name="Du C."/>
            <person name="Cheng J."/>
            <person name="Dai P."/>
            <person name="Han X."/>
            <person name="Huang E."/>
            <person name="Gao Y."/>
            <person name="Liu J."/>
            <person name="Shao H."/>
            <person name="Ye R."/>
            <person name="Li L."/>
            <person name="Wei W."/>
            <person name="Wang X."/>
            <person name="Wang C."/>
            <person name="Yang T."/>
            <person name="Huo Q."/>
            <person name="Li W."/>
            <person name="Guo W."/>
            <person name="Chen H."/>
            <person name="Zhou L."/>
            <person name="Ni X."/>
            <person name="Tian J."/>
            <person name="Zhou Y."/>
            <person name="Sheng Y."/>
            <person name="Liu T."/>
            <person name="Pan Y."/>
            <person name="Xia L."/>
            <person name="Li J."/>
            <person name="Zhao F."/>
            <person name="Cao W."/>
        </authorList>
    </citation>
    <scope>NUCLEOTIDE SEQUENCE</scope>
    <source>
        <strain evidence="1">Dsil-2018</strain>
    </source>
</reference>
<name>A0ACB8CZG3_DERSI</name>
<evidence type="ECO:0000313" key="2">
    <source>
        <dbReference type="Proteomes" id="UP000821865"/>
    </source>
</evidence>
<organism evidence="1 2">
    <name type="scientific">Dermacentor silvarum</name>
    <name type="common">Tick</name>
    <dbReference type="NCBI Taxonomy" id="543639"/>
    <lineage>
        <taxon>Eukaryota</taxon>
        <taxon>Metazoa</taxon>
        <taxon>Ecdysozoa</taxon>
        <taxon>Arthropoda</taxon>
        <taxon>Chelicerata</taxon>
        <taxon>Arachnida</taxon>
        <taxon>Acari</taxon>
        <taxon>Parasitiformes</taxon>
        <taxon>Ixodida</taxon>
        <taxon>Ixodoidea</taxon>
        <taxon>Ixodidae</taxon>
        <taxon>Rhipicephalinae</taxon>
        <taxon>Dermacentor</taxon>
    </lineage>
</organism>
<dbReference type="EMBL" id="CM023473">
    <property type="protein sequence ID" value="KAH7954397.1"/>
    <property type="molecule type" value="Genomic_DNA"/>
</dbReference>
<protein>
    <submittedName>
        <fullName evidence="1">Uncharacterized protein</fullName>
    </submittedName>
</protein>
<dbReference type="Proteomes" id="UP000821865">
    <property type="component" value="Chromosome 4"/>
</dbReference>
<proteinExistence type="predicted"/>
<evidence type="ECO:0000313" key="1">
    <source>
        <dbReference type="EMBL" id="KAH7954397.1"/>
    </source>
</evidence>
<gene>
    <name evidence="1" type="ORF">HPB49_018204</name>
</gene>